<dbReference type="PANTHER" id="PTHR48044:SF4">
    <property type="entry name" value="GLYCOSYLTRANSFERASE"/>
    <property type="match status" value="1"/>
</dbReference>
<reference evidence="6" key="2">
    <citation type="submission" date="2015-06" db="UniProtKB">
        <authorList>
            <consortium name="EnsemblPlants"/>
        </authorList>
    </citation>
    <scope>IDENTIFICATION</scope>
    <source>
        <strain evidence="6">DM1-3 516 R44</strain>
    </source>
</reference>
<evidence type="ECO:0000313" key="7">
    <source>
        <dbReference type="Proteomes" id="UP000011115"/>
    </source>
</evidence>
<dbReference type="PANTHER" id="PTHR48044">
    <property type="entry name" value="GLYCOSYLTRANSFERASE"/>
    <property type="match status" value="1"/>
</dbReference>
<dbReference type="Pfam" id="PF00201">
    <property type="entry name" value="UDPGT"/>
    <property type="match status" value="1"/>
</dbReference>
<dbReference type="EnsemblPlants" id="PGSC0003DMT400070122">
    <property type="protein sequence ID" value="PGSC0003DMT400070122"/>
    <property type="gene ID" value="PGSC0003DMG400027259"/>
</dbReference>
<dbReference type="OMA" id="FIAHITC"/>
<accession>M1CLQ1</accession>
<dbReference type="Gene3D" id="3.40.50.2000">
    <property type="entry name" value="Glycogen Phosphorylase B"/>
    <property type="match status" value="1"/>
</dbReference>
<dbReference type="InterPro" id="IPR002213">
    <property type="entry name" value="UDP_glucos_trans"/>
</dbReference>
<protein>
    <submittedName>
        <fullName evidence="6">Glucosyltransferase</fullName>
    </submittedName>
</protein>
<keyword evidence="7" id="KW-1185">Reference proteome</keyword>
<dbReference type="Gramene" id="PGSC0003DMT400070122">
    <property type="protein sequence ID" value="PGSC0003DMT400070122"/>
    <property type="gene ID" value="PGSC0003DMG400027259"/>
</dbReference>
<feature type="compositionally biased region" description="Basic and acidic residues" evidence="5">
    <location>
        <begin position="21"/>
        <end position="35"/>
    </location>
</feature>
<dbReference type="PaxDb" id="4113-PGSC0003DMT400070122"/>
<comment type="similarity">
    <text evidence="1 4">Belongs to the UDP-glycosyltransferase family.</text>
</comment>
<evidence type="ECO:0000256" key="5">
    <source>
        <dbReference type="SAM" id="MobiDB-lite"/>
    </source>
</evidence>
<dbReference type="InterPro" id="IPR035595">
    <property type="entry name" value="UDP_glycos_trans_CS"/>
</dbReference>
<organism evidence="6 7">
    <name type="scientific">Solanum tuberosum</name>
    <name type="common">Potato</name>
    <dbReference type="NCBI Taxonomy" id="4113"/>
    <lineage>
        <taxon>Eukaryota</taxon>
        <taxon>Viridiplantae</taxon>
        <taxon>Streptophyta</taxon>
        <taxon>Embryophyta</taxon>
        <taxon>Tracheophyta</taxon>
        <taxon>Spermatophyta</taxon>
        <taxon>Magnoliopsida</taxon>
        <taxon>eudicotyledons</taxon>
        <taxon>Gunneridae</taxon>
        <taxon>Pentapetalae</taxon>
        <taxon>asterids</taxon>
        <taxon>lamiids</taxon>
        <taxon>Solanales</taxon>
        <taxon>Solanaceae</taxon>
        <taxon>Solanoideae</taxon>
        <taxon>Solaneae</taxon>
        <taxon>Solanum</taxon>
    </lineage>
</organism>
<dbReference type="PROSITE" id="PS00375">
    <property type="entry name" value="UDPGT"/>
    <property type="match status" value="1"/>
</dbReference>
<proteinExistence type="inferred from homology"/>
<dbReference type="GO" id="GO:0035251">
    <property type="term" value="F:UDP-glucosyltransferase activity"/>
    <property type="evidence" value="ECO:0000318"/>
    <property type="project" value="GO_Central"/>
</dbReference>
<dbReference type="InParanoid" id="M1CLQ1"/>
<dbReference type="Proteomes" id="UP000011115">
    <property type="component" value="Unassembled WGS sequence"/>
</dbReference>
<sequence>MAKEYDGMKQWAIGPFNPMEPQEKRKDSNKRHESLDWLDKQERNSVIFVSFGTTTSLCDEEIKVLAIGLEKSCQKFVWVLRDADKGDVFTSEVRKAQLPEGYEERIKERGIIVRDWAPQLEILAHSSTGGFMSHCGWNSCMESMSFGVPIAAWPMHSDQPRNSQLVTKYLKIGLIVRPWTCRDEVVTSEIVENAVKTLMASSEGTEMRKRAADLRNAIKNSTDGGINRAEMDSFIAHITC</sequence>
<evidence type="ECO:0000313" key="6">
    <source>
        <dbReference type="EnsemblPlants" id="PGSC0003DMT400070122"/>
    </source>
</evidence>
<reference evidence="7" key="1">
    <citation type="journal article" date="2011" name="Nature">
        <title>Genome sequence and analysis of the tuber crop potato.</title>
        <authorList>
            <consortium name="The Potato Genome Sequencing Consortium"/>
        </authorList>
    </citation>
    <scope>NUCLEOTIDE SEQUENCE [LARGE SCALE GENOMIC DNA]</scope>
    <source>
        <strain evidence="7">cv. DM1-3 516 R44</strain>
    </source>
</reference>
<evidence type="ECO:0000256" key="2">
    <source>
        <dbReference type="ARBA" id="ARBA00022676"/>
    </source>
</evidence>
<dbReference type="AlphaFoldDB" id="M1CLQ1"/>
<evidence type="ECO:0000256" key="4">
    <source>
        <dbReference type="RuleBase" id="RU003718"/>
    </source>
</evidence>
<feature type="region of interest" description="Disordered" evidence="5">
    <location>
        <begin position="1"/>
        <end position="35"/>
    </location>
</feature>
<dbReference type="FunFam" id="3.40.50.2000:FF:000060">
    <property type="entry name" value="Glycosyltransferase"/>
    <property type="match status" value="1"/>
</dbReference>
<evidence type="ECO:0000256" key="3">
    <source>
        <dbReference type="ARBA" id="ARBA00022679"/>
    </source>
</evidence>
<dbReference type="HOGENOM" id="CLU_001724_1_3_1"/>
<name>M1CLQ1_SOLTU</name>
<evidence type="ECO:0000256" key="1">
    <source>
        <dbReference type="ARBA" id="ARBA00009995"/>
    </source>
</evidence>
<dbReference type="eggNOG" id="KOG1192">
    <property type="taxonomic scope" value="Eukaryota"/>
</dbReference>
<keyword evidence="3 4" id="KW-0808">Transferase</keyword>
<dbReference type="GO" id="GO:0016138">
    <property type="term" value="P:glycoside biosynthetic process"/>
    <property type="evidence" value="ECO:0007669"/>
    <property type="project" value="UniProtKB-ARBA"/>
</dbReference>
<dbReference type="CDD" id="cd03784">
    <property type="entry name" value="GT1_Gtf-like"/>
    <property type="match status" value="1"/>
</dbReference>
<dbReference type="SUPFAM" id="SSF53756">
    <property type="entry name" value="UDP-Glycosyltransferase/glycogen phosphorylase"/>
    <property type="match status" value="1"/>
</dbReference>
<keyword evidence="2 4" id="KW-0328">Glycosyltransferase</keyword>